<sequence>MIQAGKRASGSPDGKQSPPPMDTCITERYPLLNKGLLLSPSRGTTSRHLHPLAPRHSDDVVRPPSGRSAHVTSFVPRSPFGHLPSPAVISPPSATLHVRYSSHRTTISGSHVRLLHVGTEPATPSTAAGCPATMLPYKLNATTICREWNSLPGSVFPDNLGVFKARAFLALGEARGSVRLLLTKNHPVPTPTFRAGAWRSRKKTQSTPQRLTMVASLGQKALYHSAS</sequence>
<gene>
    <name evidence="2" type="ORF">SFRICE_015838</name>
</gene>
<reference evidence="2" key="1">
    <citation type="submission" date="2016-07" db="EMBL/GenBank/DDBJ databases">
        <authorList>
            <person name="Bretaudeau A."/>
        </authorList>
    </citation>
    <scope>NUCLEOTIDE SEQUENCE</scope>
    <source>
        <strain evidence="2">Rice</strain>
        <tissue evidence="2">Whole body</tissue>
    </source>
</reference>
<protein>
    <submittedName>
        <fullName evidence="2">SFRICE_015838</fullName>
    </submittedName>
</protein>
<feature type="region of interest" description="Disordered" evidence="1">
    <location>
        <begin position="1"/>
        <end position="24"/>
    </location>
</feature>
<evidence type="ECO:0000256" key="1">
    <source>
        <dbReference type="SAM" id="MobiDB-lite"/>
    </source>
</evidence>
<proteinExistence type="predicted"/>
<feature type="region of interest" description="Disordered" evidence="1">
    <location>
        <begin position="36"/>
        <end position="69"/>
    </location>
</feature>
<dbReference type="EMBL" id="ODYU01007348">
    <property type="protein sequence ID" value="SOQ50035.1"/>
    <property type="molecule type" value="Genomic_DNA"/>
</dbReference>
<dbReference type="AlphaFoldDB" id="A0A2H1WAC1"/>
<name>A0A2H1WAC1_SPOFR</name>
<evidence type="ECO:0000313" key="2">
    <source>
        <dbReference type="EMBL" id="SOQ50035.1"/>
    </source>
</evidence>
<organism evidence="2">
    <name type="scientific">Spodoptera frugiperda</name>
    <name type="common">Fall armyworm</name>
    <dbReference type="NCBI Taxonomy" id="7108"/>
    <lineage>
        <taxon>Eukaryota</taxon>
        <taxon>Metazoa</taxon>
        <taxon>Ecdysozoa</taxon>
        <taxon>Arthropoda</taxon>
        <taxon>Hexapoda</taxon>
        <taxon>Insecta</taxon>
        <taxon>Pterygota</taxon>
        <taxon>Neoptera</taxon>
        <taxon>Endopterygota</taxon>
        <taxon>Lepidoptera</taxon>
        <taxon>Glossata</taxon>
        <taxon>Ditrysia</taxon>
        <taxon>Noctuoidea</taxon>
        <taxon>Noctuidae</taxon>
        <taxon>Amphipyrinae</taxon>
        <taxon>Spodoptera</taxon>
    </lineage>
</organism>
<accession>A0A2H1WAC1</accession>